<evidence type="ECO:0000256" key="7">
    <source>
        <dbReference type="RuleBase" id="RU363032"/>
    </source>
</evidence>
<dbReference type="GO" id="GO:0055085">
    <property type="term" value="P:transmembrane transport"/>
    <property type="evidence" value="ECO:0007669"/>
    <property type="project" value="InterPro"/>
</dbReference>
<evidence type="ECO:0000256" key="1">
    <source>
        <dbReference type="ARBA" id="ARBA00004651"/>
    </source>
</evidence>
<comment type="subcellular location">
    <subcellularLocation>
        <location evidence="1 7">Cell membrane</location>
        <topology evidence="1 7">Multi-pass membrane protein</topology>
    </subcellularLocation>
</comment>
<keyword evidence="5 7" id="KW-1133">Transmembrane helix</keyword>
<sequence>MVALVKRARGLVLPLLLAAAWHWASSIDASMAYAFVPLDQVWDRLLQLLSTGELAINAGSSLGRALTGLVLGGLSGILLGSLMAAFPVVERLFGPLLQAFRQVPLLGWLPLVGLWLGSGEEAKQLLVAVAAFHPLLLNSYEGFAQAEKKHLEVGRVLMLSRWRTLRFILLPTALPSILTGVGQALAFAWISTIGVELLFGTGAGLGSLMHTAQMAGDMGVVLLCVISIGLMGYCLNLILSLVRARLLRWRVTG</sequence>
<evidence type="ECO:0000259" key="8">
    <source>
        <dbReference type="PROSITE" id="PS50928"/>
    </source>
</evidence>
<protein>
    <submittedName>
        <fullName evidence="9">ABC transporter permease</fullName>
    </submittedName>
</protein>
<proteinExistence type="inferred from homology"/>
<organism evidence="9 10">
    <name type="scientific">Niveispirillum cyanobacteriorum</name>
    <dbReference type="NCBI Taxonomy" id="1612173"/>
    <lineage>
        <taxon>Bacteria</taxon>
        <taxon>Pseudomonadati</taxon>
        <taxon>Pseudomonadota</taxon>
        <taxon>Alphaproteobacteria</taxon>
        <taxon>Rhodospirillales</taxon>
        <taxon>Azospirillaceae</taxon>
        <taxon>Niveispirillum</taxon>
    </lineage>
</organism>
<evidence type="ECO:0000256" key="6">
    <source>
        <dbReference type="ARBA" id="ARBA00023136"/>
    </source>
</evidence>
<dbReference type="AlphaFoldDB" id="A0A2K9NIJ3"/>
<dbReference type="PANTHER" id="PTHR30151:SF38">
    <property type="entry name" value="ALIPHATIC SULFONATES TRANSPORT PERMEASE PROTEIN SSUC-RELATED"/>
    <property type="match status" value="1"/>
</dbReference>
<dbReference type="CDD" id="cd06261">
    <property type="entry name" value="TM_PBP2"/>
    <property type="match status" value="1"/>
</dbReference>
<dbReference type="KEGG" id="ncb:C0V82_20050"/>
<feature type="transmembrane region" description="Helical" evidence="7">
    <location>
        <begin position="65"/>
        <end position="87"/>
    </location>
</feature>
<dbReference type="PANTHER" id="PTHR30151">
    <property type="entry name" value="ALKANE SULFONATE ABC TRANSPORTER-RELATED, MEMBRANE SUBUNIT"/>
    <property type="match status" value="1"/>
</dbReference>
<evidence type="ECO:0000256" key="5">
    <source>
        <dbReference type="ARBA" id="ARBA00022989"/>
    </source>
</evidence>
<dbReference type="InterPro" id="IPR035906">
    <property type="entry name" value="MetI-like_sf"/>
</dbReference>
<evidence type="ECO:0000256" key="3">
    <source>
        <dbReference type="ARBA" id="ARBA00022475"/>
    </source>
</evidence>
<dbReference type="InterPro" id="IPR000515">
    <property type="entry name" value="MetI-like"/>
</dbReference>
<evidence type="ECO:0000313" key="9">
    <source>
        <dbReference type="EMBL" id="AUN32914.1"/>
    </source>
</evidence>
<evidence type="ECO:0000256" key="4">
    <source>
        <dbReference type="ARBA" id="ARBA00022692"/>
    </source>
</evidence>
<dbReference type="Proteomes" id="UP000234752">
    <property type="component" value="Chromosome eg_2"/>
</dbReference>
<gene>
    <name evidence="9" type="ORF">C0V82_20050</name>
</gene>
<evidence type="ECO:0000256" key="2">
    <source>
        <dbReference type="ARBA" id="ARBA00022448"/>
    </source>
</evidence>
<keyword evidence="10" id="KW-1185">Reference proteome</keyword>
<keyword evidence="6 7" id="KW-0472">Membrane</keyword>
<reference evidence="9 10" key="1">
    <citation type="submission" date="2017-12" db="EMBL/GenBank/DDBJ databases">
        <title>Genomes of bacteria within cyanobacterial aggregates.</title>
        <authorList>
            <person name="Cai H."/>
        </authorList>
    </citation>
    <scope>NUCLEOTIDE SEQUENCE [LARGE SCALE GENOMIC DNA]</scope>
    <source>
        <strain evidence="9 10">TH16</strain>
    </source>
</reference>
<dbReference type="Pfam" id="PF00528">
    <property type="entry name" value="BPD_transp_1"/>
    <property type="match status" value="1"/>
</dbReference>
<dbReference type="SUPFAM" id="SSF161098">
    <property type="entry name" value="MetI-like"/>
    <property type="match status" value="1"/>
</dbReference>
<comment type="similarity">
    <text evidence="7">Belongs to the binding-protein-dependent transport system permease family.</text>
</comment>
<dbReference type="Gene3D" id="1.10.3720.10">
    <property type="entry name" value="MetI-like"/>
    <property type="match status" value="1"/>
</dbReference>
<dbReference type="GO" id="GO:0005886">
    <property type="term" value="C:plasma membrane"/>
    <property type="evidence" value="ECO:0007669"/>
    <property type="project" value="UniProtKB-SubCell"/>
</dbReference>
<feature type="transmembrane region" description="Helical" evidence="7">
    <location>
        <begin position="220"/>
        <end position="242"/>
    </location>
</feature>
<keyword evidence="4 7" id="KW-0812">Transmembrane</keyword>
<keyword evidence="3" id="KW-1003">Cell membrane</keyword>
<dbReference type="PROSITE" id="PS50928">
    <property type="entry name" value="ABC_TM1"/>
    <property type="match status" value="1"/>
</dbReference>
<feature type="domain" description="ABC transmembrane type-1" evidence="8">
    <location>
        <begin position="58"/>
        <end position="243"/>
    </location>
</feature>
<dbReference type="OrthoDB" id="9799271at2"/>
<keyword evidence="2 7" id="KW-0813">Transport</keyword>
<name>A0A2K9NIJ3_9PROT</name>
<dbReference type="EMBL" id="CP025612">
    <property type="protein sequence ID" value="AUN32914.1"/>
    <property type="molecule type" value="Genomic_DNA"/>
</dbReference>
<evidence type="ECO:0000313" key="10">
    <source>
        <dbReference type="Proteomes" id="UP000234752"/>
    </source>
</evidence>
<accession>A0A2K9NIJ3</accession>
<feature type="transmembrane region" description="Helical" evidence="7">
    <location>
        <begin position="164"/>
        <end position="181"/>
    </location>
</feature>